<evidence type="ECO:0000313" key="2">
    <source>
        <dbReference type="Proteomes" id="UP000799755"/>
    </source>
</evidence>
<protein>
    <submittedName>
        <fullName evidence="1">Uncharacterized protein</fullName>
    </submittedName>
</protein>
<accession>A0ACB6QT95</accession>
<keyword evidence="2" id="KW-1185">Reference proteome</keyword>
<dbReference type="EMBL" id="MU003509">
    <property type="protein sequence ID" value="KAF2470219.1"/>
    <property type="molecule type" value="Genomic_DNA"/>
</dbReference>
<evidence type="ECO:0000313" key="1">
    <source>
        <dbReference type="EMBL" id="KAF2470219.1"/>
    </source>
</evidence>
<sequence>MKHVMPIAPKSSREARHKFVDRFSSCLKLQHQPSSRLQIGHHEEPNLVDQSKKTLCRCIRAAHVIESHPLHSRSSLNWGKGCAKGFEALRRLGINNPVHRASRLTGAFPMSHSRFRNLVFTGLDQALQLSQIQFFLSDASGYSRKHKLDVRMNWFLSQSVIHSCNDTAVVSRLVASTRPLTISNKVLDTVLQVGISSRRKFVRRLPTTKKS</sequence>
<organism evidence="1 2">
    <name type="scientific">Lindgomyces ingoldianus</name>
    <dbReference type="NCBI Taxonomy" id="673940"/>
    <lineage>
        <taxon>Eukaryota</taxon>
        <taxon>Fungi</taxon>
        <taxon>Dikarya</taxon>
        <taxon>Ascomycota</taxon>
        <taxon>Pezizomycotina</taxon>
        <taxon>Dothideomycetes</taxon>
        <taxon>Pleosporomycetidae</taxon>
        <taxon>Pleosporales</taxon>
        <taxon>Lindgomycetaceae</taxon>
        <taxon>Lindgomyces</taxon>
    </lineage>
</organism>
<dbReference type="Proteomes" id="UP000799755">
    <property type="component" value="Unassembled WGS sequence"/>
</dbReference>
<name>A0ACB6QT95_9PLEO</name>
<gene>
    <name evidence="1" type="ORF">BDR25DRAFT_38080</name>
</gene>
<reference evidence="1" key="1">
    <citation type="journal article" date="2020" name="Stud. Mycol.">
        <title>101 Dothideomycetes genomes: a test case for predicting lifestyles and emergence of pathogens.</title>
        <authorList>
            <person name="Haridas S."/>
            <person name="Albert R."/>
            <person name="Binder M."/>
            <person name="Bloem J."/>
            <person name="Labutti K."/>
            <person name="Salamov A."/>
            <person name="Andreopoulos B."/>
            <person name="Baker S."/>
            <person name="Barry K."/>
            <person name="Bills G."/>
            <person name="Bluhm B."/>
            <person name="Cannon C."/>
            <person name="Castanera R."/>
            <person name="Culley D."/>
            <person name="Daum C."/>
            <person name="Ezra D."/>
            <person name="Gonzalez J."/>
            <person name="Henrissat B."/>
            <person name="Kuo A."/>
            <person name="Liang C."/>
            <person name="Lipzen A."/>
            <person name="Lutzoni F."/>
            <person name="Magnuson J."/>
            <person name="Mondo S."/>
            <person name="Nolan M."/>
            <person name="Ohm R."/>
            <person name="Pangilinan J."/>
            <person name="Park H.-J."/>
            <person name="Ramirez L."/>
            <person name="Alfaro M."/>
            <person name="Sun H."/>
            <person name="Tritt A."/>
            <person name="Yoshinaga Y."/>
            <person name="Zwiers L.-H."/>
            <person name="Turgeon B."/>
            <person name="Goodwin S."/>
            <person name="Spatafora J."/>
            <person name="Crous P."/>
            <person name="Grigoriev I."/>
        </authorList>
    </citation>
    <scope>NUCLEOTIDE SEQUENCE</scope>
    <source>
        <strain evidence="1">ATCC 200398</strain>
    </source>
</reference>
<proteinExistence type="predicted"/>
<comment type="caution">
    <text evidence="1">The sequence shown here is derived from an EMBL/GenBank/DDBJ whole genome shotgun (WGS) entry which is preliminary data.</text>
</comment>